<dbReference type="InterPro" id="IPR004675">
    <property type="entry name" value="AhpD_core"/>
</dbReference>
<accession>A0A2P8CFB3</accession>
<gene>
    <name evidence="2" type="primary">ydfG</name>
    <name evidence="3" type="ORF">CLV93_10392</name>
    <name evidence="2" type="ORF">JCM18694_34680</name>
</gene>
<keyword evidence="5" id="KW-1185">Reference proteome</keyword>
<dbReference type="EMBL" id="PYGC01000003">
    <property type="protein sequence ID" value="PSK83677.1"/>
    <property type="molecule type" value="Genomic_DNA"/>
</dbReference>
<dbReference type="SUPFAM" id="SSF69118">
    <property type="entry name" value="AhpD-like"/>
    <property type="match status" value="1"/>
</dbReference>
<protein>
    <submittedName>
        <fullName evidence="3">AhpD family alkylhydroperoxidase</fullName>
    </submittedName>
</protein>
<dbReference type="Gene3D" id="1.20.1290.10">
    <property type="entry name" value="AhpD-like"/>
    <property type="match status" value="1"/>
</dbReference>
<feature type="domain" description="Carboxymuconolactone decarboxylase-like" evidence="1">
    <location>
        <begin position="12"/>
        <end position="93"/>
    </location>
</feature>
<dbReference type="Proteomes" id="UP000240621">
    <property type="component" value="Unassembled WGS sequence"/>
</dbReference>
<dbReference type="InterPro" id="IPR003779">
    <property type="entry name" value="CMD-like"/>
</dbReference>
<evidence type="ECO:0000313" key="5">
    <source>
        <dbReference type="Proteomes" id="UP000396862"/>
    </source>
</evidence>
<dbReference type="AlphaFoldDB" id="A0A2P8CFB3"/>
<evidence type="ECO:0000313" key="3">
    <source>
        <dbReference type="EMBL" id="PSK83677.1"/>
    </source>
</evidence>
<dbReference type="EMBL" id="BLAU01000001">
    <property type="protein sequence ID" value="GET23222.1"/>
    <property type="molecule type" value="Genomic_DNA"/>
</dbReference>
<dbReference type="RefSeq" id="WP_106541521.1">
    <property type="nucleotide sequence ID" value="NZ_BLAU01000001.1"/>
</dbReference>
<dbReference type="NCBIfam" id="TIGR00778">
    <property type="entry name" value="ahpD_dom"/>
    <property type="match status" value="1"/>
</dbReference>
<dbReference type="InterPro" id="IPR029032">
    <property type="entry name" value="AhpD-like"/>
</dbReference>
<keyword evidence="3" id="KW-0575">Peroxidase</keyword>
<dbReference type="PANTHER" id="PTHR35446:SF2">
    <property type="entry name" value="CARBOXYMUCONOLACTONE DECARBOXYLASE-LIKE DOMAIN-CONTAINING PROTEIN"/>
    <property type="match status" value="1"/>
</dbReference>
<dbReference type="GO" id="GO:0051920">
    <property type="term" value="F:peroxiredoxin activity"/>
    <property type="evidence" value="ECO:0007669"/>
    <property type="project" value="InterPro"/>
</dbReference>
<dbReference type="OrthoDB" id="9808310at2"/>
<evidence type="ECO:0000259" key="1">
    <source>
        <dbReference type="Pfam" id="PF02627"/>
    </source>
</evidence>
<comment type="caution">
    <text evidence="3">The sequence shown here is derived from an EMBL/GenBank/DDBJ whole genome shotgun (WGS) entry which is preliminary data.</text>
</comment>
<reference evidence="3 4" key="1">
    <citation type="submission" date="2018-03" db="EMBL/GenBank/DDBJ databases">
        <title>Genomic Encyclopedia of Archaeal and Bacterial Type Strains, Phase II (KMG-II): from individual species to whole genera.</title>
        <authorList>
            <person name="Goeker M."/>
        </authorList>
    </citation>
    <scope>NUCLEOTIDE SEQUENCE [LARGE SCALE GENOMIC DNA]</scope>
    <source>
        <strain evidence="3 4">DSM 27267</strain>
    </source>
</reference>
<keyword evidence="3" id="KW-0560">Oxidoreductase</keyword>
<evidence type="ECO:0000313" key="4">
    <source>
        <dbReference type="Proteomes" id="UP000240621"/>
    </source>
</evidence>
<evidence type="ECO:0000313" key="2">
    <source>
        <dbReference type="EMBL" id="GET23222.1"/>
    </source>
</evidence>
<dbReference type="Proteomes" id="UP000396862">
    <property type="component" value="Unassembled WGS sequence"/>
</dbReference>
<name>A0A2P8CFB3_9BACT</name>
<reference evidence="2 5" key="2">
    <citation type="submission" date="2019-10" db="EMBL/GenBank/DDBJ databases">
        <title>Prolixibacter strains distinguished by the presence of nitrate reductase genes were adept at nitrate-dependent anaerobic corrosion of metallic iron and carbon steel.</title>
        <authorList>
            <person name="Iino T."/>
            <person name="Shono N."/>
            <person name="Ito K."/>
            <person name="Nakamura R."/>
            <person name="Sueoka K."/>
            <person name="Harayama S."/>
            <person name="Ohkuma M."/>
        </authorList>
    </citation>
    <scope>NUCLEOTIDE SEQUENCE [LARGE SCALE GENOMIC DNA]</scope>
    <source>
        <strain evidence="2 5">MIC1-1</strain>
    </source>
</reference>
<dbReference type="PANTHER" id="PTHR35446">
    <property type="entry name" value="SI:CH211-175M2.5"/>
    <property type="match status" value="1"/>
</dbReference>
<dbReference type="Pfam" id="PF02627">
    <property type="entry name" value="CMD"/>
    <property type="match status" value="1"/>
</dbReference>
<organism evidence="3 4">
    <name type="scientific">Prolixibacter denitrificans</name>
    <dbReference type="NCBI Taxonomy" id="1541063"/>
    <lineage>
        <taxon>Bacteria</taxon>
        <taxon>Pseudomonadati</taxon>
        <taxon>Bacteroidota</taxon>
        <taxon>Bacteroidia</taxon>
        <taxon>Marinilabiliales</taxon>
        <taxon>Prolixibacteraceae</taxon>
        <taxon>Prolixibacter</taxon>
    </lineage>
</organism>
<proteinExistence type="predicted"/>
<sequence length="150" mass="16925">MEAHVKIAEVHPEAYEAMLGLEHYFKNSGLTDIHRELIKIRASQINGCAFCIDKHTTDAMKYGETPQRIFLLDAWEETDLFDEKEKAILALTDAVTRIHGDVPPELIVNARKYFDETYLAQIIMGIITINAWNRIGIVSGAASRIEAVQP</sequence>